<feature type="binding site" evidence="8">
    <location>
        <position position="253"/>
    </location>
    <ligand>
        <name>K(+)</name>
        <dbReference type="ChEBI" id="CHEBI:29103"/>
    </ligand>
</feature>
<keyword evidence="7 8" id="KW-0342">GTP-binding</keyword>
<evidence type="ECO:0000313" key="13">
    <source>
        <dbReference type="Proteomes" id="UP001500552"/>
    </source>
</evidence>
<evidence type="ECO:0000256" key="3">
    <source>
        <dbReference type="ARBA" id="ARBA00022694"/>
    </source>
</evidence>
<comment type="function">
    <text evidence="8">Exhibits a very high intrinsic GTPase hydrolysis rate. Involved in the addition of a carboxymethylaminomethyl (cmnm) group at the wobble position (U34) of certain tRNAs, forming tRNA-cmnm(5)s(2)U34.</text>
</comment>
<dbReference type="PANTHER" id="PTHR42714">
    <property type="entry name" value="TRNA MODIFICATION GTPASE GTPBP3"/>
    <property type="match status" value="1"/>
</dbReference>
<comment type="caution">
    <text evidence="12">The sequence shown here is derived from an EMBL/GenBank/DDBJ whole genome shotgun (WGS) entry which is preliminary data.</text>
</comment>
<feature type="binding site" evidence="8">
    <location>
        <position position="256"/>
    </location>
    <ligand>
        <name>K(+)</name>
        <dbReference type="ChEBI" id="CHEBI:29103"/>
    </ligand>
</feature>
<accession>A0ABP8MAM5</accession>
<dbReference type="Pfam" id="PF01926">
    <property type="entry name" value="MMR_HSR1"/>
    <property type="match status" value="1"/>
</dbReference>
<keyword evidence="8" id="KW-0378">Hydrolase</keyword>
<keyword evidence="13" id="KW-1185">Reference proteome</keyword>
<dbReference type="CDD" id="cd14858">
    <property type="entry name" value="TrmE_N"/>
    <property type="match status" value="1"/>
</dbReference>
<dbReference type="Gene3D" id="3.40.50.300">
    <property type="entry name" value="P-loop containing nucleotide triphosphate hydrolases"/>
    <property type="match status" value="1"/>
</dbReference>
<dbReference type="InterPro" id="IPR006073">
    <property type="entry name" value="GTP-bd"/>
</dbReference>
<dbReference type="EC" id="3.6.-.-" evidence="8"/>
<dbReference type="Gene3D" id="3.30.1360.120">
    <property type="entry name" value="Probable tRNA modification gtpase trme, domain 1"/>
    <property type="match status" value="1"/>
</dbReference>
<dbReference type="InterPro" id="IPR031168">
    <property type="entry name" value="G_TrmE"/>
</dbReference>
<dbReference type="SUPFAM" id="SSF52540">
    <property type="entry name" value="P-loop containing nucleoside triphosphate hydrolases"/>
    <property type="match status" value="1"/>
</dbReference>
<keyword evidence="8" id="KW-0479">Metal-binding</keyword>
<evidence type="ECO:0000313" key="12">
    <source>
        <dbReference type="EMBL" id="GAA4445678.1"/>
    </source>
</evidence>
<evidence type="ECO:0000256" key="8">
    <source>
        <dbReference type="HAMAP-Rule" id="MF_00379"/>
    </source>
</evidence>
<feature type="binding site" evidence="8">
    <location>
        <position position="257"/>
    </location>
    <ligand>
        <name>Mg(2+)</name>
        <dbReference type="ChEBI" id="CHEBI:18420"/>
    </ligand>
</feature>
<dbReference type="InterPro" id="IPR005225">
    <property type="entry name" value="Small_GTP-bd"/>
</dbReference>
<dbReference type="NCBIfam" id="NF003661">
    <property type="entry name" value="PRK05291.1-3"/>
    <property type="match status" value="1"/>
</dbReference>
<keyword evidence="5 8" id="KW-0460">Magnesium</keyword>
<dbReference type="InterPro" id="IPR027266">
    <property type="entry name" value="TrmE/GcvT-like"/>
</dbReference>
<comment type="subunit">
    <text evidence="8">Homodimer. Heterotetramer of two MnmE and two MnmG subunits.</text>
</comment>
<dbReference type="InterPro" id="IPR018948">
    <property type="entry name" value="GTP-bd_TrmE_N"/>
</dbReference>
<feature type="binding site" evidence="8">
    <location>
        <begin position="251"/>
        <end position="257"/>
    </location>
    <ligand>
        <name>GTP</name>
        <dbReference type="ChEBI" id="CHEBI:37565"/>
    </ligand>
</feature>
<evidence type="ECO:0000259" key="11">
    <source>
        <dbReference type="PROSITE" id="PS51709"/>
    </source>
</evidence>
<dbReference type="HAMAP" id="MF_00379">
    <property type="entry name" value="GTPase_MnmE"/>
    <property type="match status" value="1"/>
</dbReference>
<dbReference type="RefSeq" id="WP_345163868.1">
    <property type="nucleotide sequence ID" value="NZ_BAABHC010000042.1"/>
</dbReference>
<keyword evidence="2 8" id="KW-0963">Cytoplasm</keyword>
<dbReference type="Proteomes" id="UP001500552">
    <property type="component" value="Unassembled WGS sequence"/>
</dbReference>
<dbReference type="PROSITE" id="PS50052">
    <property type="entry name" value="GUANYLATE_KINASE_2"/>
    <property type="match status" value="1"/>
</dbReference>
<evidence type="ECO:0000256" key="7">
    <source>
        <dbReference type="ARBA" id="ARBA00023134"/>
    </source>
</evidence>
<dbReference type="PROSITE" id="PS51709">
    <property type="entry name" value="G_TRME"/>
    <property type="match status" value="1"/>
</dbReference>
<feature type="domain" description="TrmE-type G" evidence="11">
    <location>
        <begin position="222"/>
        <end position="380"/>
    </location>
</feature>
<dbReference type="InterPro" id="IPR008144">
    <property type="entry name" value="Guanylate_kin-like_dom"/>
</dbReference>
<dbReference type="NCBIfam" id="TIGR00450">
    <property type="entry name" value="mnmE_trmE_thdF"/>
    <property type="match status" value="1"/>
</dbReference>
<dbReference type="InterPro" id="IPR027417">
    <property type="entry name" value="P-loop_NTPase"/>
</dbReference>
<dbReference type="NCBIfam" id="TIGR00231">
    <property type="entry name" value="small_GTP"/>
    <property type="match status" value="1"/>
</dbReference>
<evidence type="ECO:0000256" key="2">
    <source>
        <dbReference type="ARBA" id="ARBA00022490"/>
    </source>
</evidence>
<evidence type="ECO:0000256" key="5">
    <source>
        <dbReference type="ARBA" id="ARBA00022842"/>
    </source>
</evidence>
<feature type="binding site" evidence="8">
    <location>
        <begin position="276"/>
        <end position="279"/>
    </location>
    <ligand>
        <name>GTP</name>
        <dbReference type="ChEBI" id="CHEBI:37565"/>
    </ligand>
</feature>
<reference evidence="13" key="1">
    <citation type="journal article" date="2019" name="Int. J. Syst. Evol. Microbiol.">
        <title>The Global Catalogue of Microorganisms (GCM) 10K type strain sequencing project: providing services to taxonomists for standard genome sequencing and annotation.</title>
        <authorList>
            <consortium name="The Broad Institute Genomics Platform"/>
            <consortium name="The Broad Institute Genome Sequencing Center for Infectious Disease"/>
            <person name="Wu L."/>
            <person name="Ma J."/>
        </authorList>
    </citation>
    <scope>NUCLEOTIDE SEQUENCE [LARGE SCALE GENOMIC DNA]</scope>
    <source>
        <strain evidence="13">JCM 17926</strain>
    </source>
</reference>
<comment type="caution">
    <text evidence="8">Lacks conserved residue(s) required for the propagation of feature annotation.</text>
</comment>
<name>A0ABP8MAM5_9BACT</name>
<dbReference type="EMBL" id="BAABHC010000042">
    <property type="protein sequence ID" value="GAA4445678.1"/>
    <property type="molecule type" value="Genomic_DNA"/>
</dbReference>
<evidence type="ECO:0000259" key="10">
    <source>
        <dbReference type="PROSITE" id="PS50052"/>
    </source>
</evidence>
<evidence type="ECO:0000256" key="6">
    <source>
        <dbReference type="ARBA" id="ARBA00022958"/>
    </source>
</evidence>
<feature type="binding site" evidence="8">
    <location>
        <position position="232"/>
    </location>
    <ligand>
        <name>K(+)</name>
        <dbReference type="ChEBI" id="CHEBI:29103"/>
    </ligand>
</feature>
<dbReference type="Gene3D" id="1.20.120.430">
    <property type="entry name" value="tRNA modification GTPase MnmE domain 2"/>
    <property type="match status" value="1"/>
</dbReference>
<comment type="subcellular location">
    <subcellularLocation>
        <location evidence="8">Cytoplasm</location>
    </subcellularLocation>
</comment>
<keyword evidence="3 8" id="KW-0819">tRNA processing</keyword>
<feature type="binding site" evidence="8">
    <location>
        <position position="236"/>
    </location>
    <ligand>
        <name>Mg(2+)</name>
        <dbReference type="ChEBI" id="CHEBI:18420"/>
    </ligand>
</feature>
<dbReference type="PANTHER" id="PTHR42714:SF2">
    <property type="entry name" value="TRNA MODIFICATION GTPASE GTPBP3, MITOCHONDRIAL"/>
    <property type="match status" value="1"/>
</dbReference>
<dbReference type="Pfam" id="PF12631">
    <property type="entry name" value="MnmE_helical"/>
    <property type="match status" value="1"/>
</dbReference>
<dbReference type="CDD" id="cd04164">
    <property type="entry name" value="trmE"/>
    <property type="match status" value="1"/>
</dbReference>
<proteinExistence type="inferred from homology"/>
<evidence type="ECO:0000256" key="1">
    <source>
        <dbReference type="ARBA" id="ARBA00011043"/>
    </source>
</evidence>
<dbReference type="InterPro" id="IPR027368">
    <property type="entry name" value="MnmE_dom2"/>
</dbReference>
<feature type="binding site" evidence="8">
    <location>
        <position position="251"/>
    </location>
    <ligand>
        <name>K(+)</name>
        <dbReference type="ChEBI" id="CHEBI:29103"/>
    </ligand>
</feature>
<dbReference type="InterPro" id="IPR025867">
    <property type="entry name" value="MnmE_helical"/>
</dbReference>
<dbReference type="Pfam" id="PF10396">
    <property type="entry name" value="TrmE_N"/>
    <property type="match status" value="1"/>
</dbReference>
<evidence type="ECO:0000256" key="4">
    <source>
        <dbReference type="ARBA" id="ARBA00022741"/>
    </source>
</evidence>
<protein>
    <recommendedName>
        <fullName evidence="8">tRNA modification GTPase MnmE</fullName>
        <ecNumber evidence="8">3.6.-.-</ecNumber>
    </recommendedName>
</protein>
<comment type="cofactor">
    <cofactor evidence="8">
        <name>K(+)</name>
        <dbReference type="ChEBI" id="CHEBI:29103"/>
    </cofactor>
    <text evidence="8">Binds 1 potassium ion per subunit.</text>
</comment>
<dbReference type="InterPro" id="IPR004520">
    <property type="entry name" value="GTPase_MnmE"/>
</dbReference>
<keyword evidence="6 8" id="KW-0630">Potassium</keyword>
<feature type="domain" description="Guanylate kinase-like" evidence="10">
    <location>
        <begin position="222"/>
        <end position="413"/>
    </location>
</feature>
<comment type="similarity">
    <text evidence="1 8 9">Belongs to the TRAFAC class TrmE-Era-EngA-EngB-Septin-like GTPase superfamily. TrmE GTPase family.</text>
</comment>
<gene>
    <name evidence="8 12" type="primary">mnmE</name>
    <name evidence="8" type="synonym">trmE</name>
    <name evidence="12" type="ORF">GCM10023188_49270</name>
</gene>
<organism evidence="12 13">
    <name type="scientific">Pontibacter saemangeumensis</name>
    <dbReference type="NCBI Taxonomy" id="1084525"/>
    <lineage>
        <taxon>Bacteria</taxon>
        <taxon>Pseudomonadati</taxon>
        <taxon>Bacteroidota</taxon>
        <taxon>Cytophagia</taxon>
        <taxon>Cytophagales</taxon>
        <taxon>Hymenobacteraceae</taxon>
        <taxon>Pontibacter</taxon>
    </lineage>
</organism>
<feature type="binding site" evidence="8">
    <location>
        <begin position="232"/>
        <end position="237"/>
    </location>
    <ligand>
        <name>GTP</name>
        <dbReference type="ChEBI" id="CHEBI:37565"/>
    </ligand>
</feature>
<keyword evidence="4 8" id="KW-0547">Nucleotide-binding</keyword>
<evidence type="ECO:0000256" key="9">
    <source>
        <dbReference type="RuleBase" id="RU003313"/>
    </source>
</evidence>
<sequence length="459" mass="50171">MINKFHHTDTIVAVATAPGVGAIAVIRLSGPEAISITNTVFKGKNLLKEASHTIHFGTIRDDEKVLDEVLVSLFVAPHSYTKENVVEISCHGSDFIVQQIMKLLLKHGARLANAGEFTKRAFLNGQFDLAQAEAVADLIASDSALSHEVAMKQMRGGFSQEIKRLRAELVHFASMIELELDFGEEDVEFADRAQLRSLILNIQHIIRELLKSFELGNVIKNGVPTVIVGKPNAGKSTLLNKLLNEEKAIVSDVPGTTRDLIEDEINIEGISFRFIDTAGLRETTDKVEAIGVERTMQKLSQSSLIIYLFDITEVTAAEVKAELDRLNPKKLPIVAVANKIDRAPADKVAAFESIEGLVTISAAEGANLEELKQALVKKVNLGKLNTRSQTIVTNLRHVDSLNKTYAALDDVLNGLSLGISNDLVAADIRRALYSLGEITGEITTDDLLENIFTKFCIGK</sequence>